<dbReference type="Gene3D" id="2.160.20.10">
    <property type="entry name" value="Single-stranded right-handed beta-helix, Pectin lyase-like"/>
    <property type="match status" value="2"/>
</dbReference>
<evidence type="ECO:0000256" key="1">
    <source>
        <dbReference type="ARBA" id="ARBA00022737"/>
    </source>
</evidence>
<dbReference type="Proteomes" id="UP000646776">
    <property type="component" value="Unassembled WGS sequence"/>
</dbReference>
<dbReference type="InterPro" id="IPR039448">
    <property type="entry name" value="Beta_helix"/>
</dbReference>
<keyword evidence="4" id="KW-1185">Reference proteome</keyword>
<reference evidence="3" key="1">
    <citation type="journal article" date="2014" name="Int. J. Syst. Evol. Microbiol.">
        <title>Complete genome sequence of Corynebacterium casei LMG S-19264T (=DSM 44701T), isolated from a smear-ripened cheese.</title>
        <authorList>
            <consortium name="US DOE Joint Genome Institute (JGI-PGF)"/>
            <person name="Walter F."/>
            <person name="Albersmeier A."/>
            <person name="Kalinowski J."/>
            <person name="Ruckert C."/>
        </authorList>
    </citation>
    <scope>NUCLEOTIDE SEQUENCE</scope>
    <source>
        <strain evidence="3">JCM 4125</strain>
    </source>
</reference>
<reference evidence="3" key="2">
    <citation type="submission" date="2020-09" db="EMBL/GenBank/DDBJ databases">
        <authorList>
            <person name="Sun Q."/>
            <person name="Ohkuma M."/>
        </authorList>
    </citation>
    <scope>NUCLEOTIDE SEQUENCE</scope>
    <source>
        <strain evidence="3">JCM 4125</strain>
    </source>
</reference>
<accession>A0A918HBY2</accession>
<evidence type="ECO:0000313" key="3">
    <source>
        <dbReference type="EMBL" id="GGT53356.1"/>
    </source>
</evidence>
<protein>
    <recommendedName>
        <fullName evidence="2">Right handed beta helix domain-containing protein</fullName>
    </recommendedName>
</protein>
<comment type="caution">
    <text evidence="3">The sequence shown here is derived from an EMBL/GenBank/DDBJ whole genome shotgun (WGS) entry which is preliminary data.</text>
</comment>
<dbReference type="SUPFAM" id="SSF51126">
    <property type="entry name" value="Pectin lyase-like"/>
    <property type="match status" value="2"/>
</dbReference>
<dbReference type="InterPro" id="IPR006626">
    <property type="entry name" value="PbH1"/>
</dbReference>
<dbReference type="InterPro" id="IPR051550">
    <property type="entry name" value="SCF-Subunits/Alg-Epimerases"/>
</dbReference>
<evidence type="ECO:0000259" key="2">
    <source>
        <dbReference type="Pfam" id="PF13229"/>
    </source>
</evidence>
<dbReference type="InterPro" id="IPR011050">
    <property type="entry name" value="Pectin_lyase_fold/virulence"/>
</dbReference>
<organism evidence="3 4">
    <name type="scientific">Streptomyces phaeofaciens</name>
    <dbReference type="NCBI Taxonomy" id="68254"/>
    <lineage>
        <taxon>Bacteria</taxon>
        <taxon>Bacillati</taxon>
        <taxon>Actinomycetota</taxon>
        <taxon>Actinomycetes</taxon>
        <taxon>Kitasatosporales</taxon>
        <taxon>Streptomycetaceae</taxon>
        <taxon>Streptomyces</taxon>
    </lineage>
</organism>
<dbReference type="AlphaFoldDB" id="A0A918HBY2"/>
<proteinExistence type="predicted"/>
<sequence length="565" mass="58478">MVRRYVVAPHGGRGTYGDIGSALRSAARDRAARIEIRPGRYEETLAVHGTVELVALGEPGSVVVSPAQGSALTASGAVSVRGLVLVGRGADAVDCRAGALTLDGVEVHAHGGVCVHARRGTSVTLTNGQFRYGRVLFAGATGVVERCRFVDAADNALAVIEGARVTVRDSRIEGSRIHGLRVSDASATVTGCEFTRIEKAALAADTRAELVVAHCTITAVHADALYFLEQSRGLVHDTRVTDAENGISVESGADPVVRRCVFTGCRDTGINVQPAGRGTFEECEVVDAGGVSVFSTGGATPRIDGCRISGGNVGVAVMDKGRGDFARIDIERLTSVALRVRDGSRAVFAGVDVRRCAAGLEVLGDPSTTVELTDARFGDCSMAAVAAGGRSRIALRDVLVRGALLGFGSVEEAQLRLRDCAAAGVRVGALASGTSTFEARGLAVTDADGVGLLGRDSAFLDVAASRFADCAVGIAAQGESRGRVADCSVTGTGNQAAQRNGLIELVSLDTSLPVVESAPETAAPPPATVVNNYYGPVINDAVTNCQFFWNNTRVIQRTDRNGADT</sequence>
<name>A0A918HBY2_9ACTN</name>
<dbReference type="SMART" id="SM00710">
    <property type="entry name" value="PbH1"/>
    <property type="match status" value="10"/>
</dbReference>
<gene>
    <name evidence="3" type="ORF">GCM10010226_33040</name>
</gene>
<dbReference type="InterPro" id="IPR012334">
    <property type="entry name" value="Pectin_lyas_fold"/>
</dbReference>
<feature type="domain" description="Right handed beta helix" evidence="2">
    <location>
        <begin position="161"/>
        <end position="298"/>
    </location>
</feature>
<dbReference type="EMBL" id="BMSA01000008">
    <property type="protein sequence ID" value="GGT53356.1"/>
    <property type="molecule type" value="Genomic_DNA"/>
</dbReference>
<evidence type="ECO:0000313" key="4">
    <source>
        <dbReference type="Proteomes" id="UP000646776"/>
    </source>
</evidence>
<keyword evidence="1" id="KW-0677">Repeat</keyword>
<dbReference type="PANTHER" id="PTHR22990:SF15">
    <property type="entry name" value="F-BOX ONLY PROTEIN 10"/>
    <property type="match status" value="1"/>
</dbReference>
<dbReference type="GO" id="GO:0006511">
    <property type="term" value="P:ubiquitin-dependent protein catabolic process"/>
    <property type="evidence" value="ECO:0007669"/>
    <property type="project" value="TreeGrafter"/>
</dbReference>
<dbReference type="Pfam" id="PF13229">
    <property type="entry name" value="Beta_helix"/>
    <property type="match status" value="1"/>
</dbReference>
<dbReference type="PANTHER" id="PTHR22990">
    <property type="entry name" value="F-BOX ONLY PROTEIN"/>
    <property type="match status" value="1"/>
</dbReference>